<name>A0AAQ4CVW6_9CREN</name>
<reference evidence="2 3" key="1">
    <citation type="journal article" date="2022" name="Microbiol. Resour. Announc.">
        <title>Complete Genome Sequence of the Hyperthermophilic and Acidophilic Archaeon Saccharolobus caldissimus Strain HS-3T.</title>
        <authorList>
            <person name="Sakai H.D."/>
            <person name="Kurosawa N."/>
        </authorList>
    </citation>
    <scope>NUCLEOTIDE SEQUENCE [LARGE SCALE GENOMIC DNA]</scope>
    <source>
        <strain evidence="2 3">JCM32116</strain>
    </source>
</reference>
<accession>A0AAQ4CVW6</accession>
<keyword evidence="3" id="KW-1185">Reference proteome</keyword>
<proteinExistence type="predicted"/>
<dbReference type="KEGG" id="scas:SACC_29640"/>
<evidence type="ECO:0000259" key="1">
    <source>
        <dbReference type="Pfam" id="PF18894"/>
    </source>
</evidence>
<organism evidence="2 3">
    <name type="scientific">Saccharolobus caldissimus</name>
    <dbReference type="NCBI Taxonomy" id="1702097"/>
    <lineage>
        <taxon>Archaea</taxon>
        <taxon>Thermoproteota</taxon>
        <taxon>Thermoprotei</taxon>
        <taxon>Sulfolobales</taxon>
        <taxon>Sulfolobaceae</taxon>
        <taxon>Saccharolobus</taxon>
    </lineage>
</organism>
<dbReference type="PIRSF" id="PIRSF014405">
    <property type="entry name" value="UCP014405"/>
    <property type="match status" value="1"/>
</dbReference>
<dbReference type="AlphaFoldDB" id="A0AAQ4CVW6"/>
<evidence type="ECO:0000313" key="3">
    <source>
        <dbReference type="Proteomes" id="UP001319921"/>
    </source>
</evidence>
<dbReference type="InterPro" id="IPR012372">
    <property type="entry name" value="UCP014405_Zn-bd"/>
</dbReference>
<protein>
    <submittedName>
        <fullName evidence="2">Metallopeptidase</fullName>
    </submittedName>
</protein>
<evidence type="ECO:0000313" key="2">
    <source>
        <dbReference type="EMBL" id="BDB99947.1"/>
    </source>
</evidence>
<gene>
    <name evidence="2" type="ORF">SACC_29640</name>
</gene>
<dbReference type="EMBL" id="AP025226">
    <property type="protein sequence ID" value="BDB99947.1"/>
    <property type="molecule type" value="Genomic_DNA"/>
</dbReference>
<dbReference type="InterPro" id="IPR043998">
    <property type="entry name" value="Put_Metallopep"/>
</dbReference>
<sequence length="129" mass="15202">MIKYERALEEEKTLRDIVETLKLDYIDLSRVRIVYSYGANTRAIARIWAIPKIILETFELKPVYVIELITEKFLKLSEEEKIKVIIHEVLHIPSKFSGGLRPHGNKVSQREVNKLYKKYLNSKSKKRNS</sequence>
<dbReference type="Pfam" id="PF18894">
    <property type="entry name" value="PhageMetallopep"/>
    <property type="match status" value="1"/>
</dbReference>
<dbReference type="Proteomes" id="UP001319921">
    <property type="component" value="Chromosome"/>
</dbReference>
<dbReference type="RefSeq" id="WP_229570522.1">
    <property type="nucleotide sequence ID" value="NZ_AP025226.1"/>
</dbReference>
<feature type="domain" description="Putative phage metallopeptidase" evidence="1">
    <location>
        <begin position="3"/>
        <end position="118"/>
    </location>
</feature>
<dbReference type="GeneID" id="68867688"/>